<feature type="region of interest" description="Disordered" evidence="5">
    <location>
        <begin position="1"/>
        <end position="28"/>
    </location>
</feature>
<keyword evidence="4" id="KW-0472">Membrane</keyword>
<feature type="compositionally biased region" description="Polar residues" evidence="5">
    <location>
        <begin position="111"/>
        <end position="123"/>
    </location>
</feature>
<dbReference type="GeneID" id="43582744"/>
<dbReference type="RefSeq" id="XP_031854535.1">
    <property type="nucleotide sequence ID" value="XM_031998644.1"/>
</dbReference>
<keyword evidence="8" id="KW-1185">Reference proteome</keyword>
<feature type="compositionally biased region" description="Basic and acidic residues" evidence="5">
    <location>
        <begin position="1"/>
        <end position="21"/>
    </location>
</feature>
<dbReference type="Proteomes" id="UP000398389">
    <property type="component" value="Unassembled WGS sequence"/>
</dbReference>
<reference evidence="7 8" key="1">
    <citation type="submission" date="2019-09" db="EMBL/GenBank/DDBJ databases">
        <authorList>
            <person name="Brejova B."/>
        </authorList>
    </citation>
    <scope>NUCLEOTIDE SEQUENCE [LARGE SCALE GENOMIC DNA]</scope>
</reference>
<organism evidence="7 8">
    <name type="scientific">Magnusiomyces paraingens</name>
    <dbReference type="NCBI Taxonomy" id="2606893"/>
    <lineage>
        <taxon>Eukaryota</taxon>
        <taxon>Fungi</taxon>
        <taxon>Dikarya</taxon>
        <taxon>Ascomycota</taxon>
        <taxon>Saccharomycotina</taxon>
        <taxon>Dipodascomycetes</taxon>
        <taxon>Dipodascales</taxon>
        <taxon>Dipodascaceae</taxon>
        <taxon>Magnusiomyces</taxon>
    </lineage>
</organism>
<gene>
    <name evidence="7" type="ORF">SAPINGB_P003929</name>
</gene>
<evidence type="ECO:0000256" key="4">
    <source>
        <dbReference type="ARBA" id="ARBA00023136"/>
    </source>
</evidence>
<feature type="domain" description="Myosin-binding" evidence="6">
    <location>
        <begin position="337"/>
        <end position="610"/>
    </location>
</feature>
<dbReference type="OrthoDB" id="4087235at2759"/>
<feature type="region of interest" description="Disordered" evidence="5">
    <location>
        <begin position="725"/>
        <end position="821"/>
    </location>
</feature>
<protein>
    <recommendedName>
        <fullName evidence="6">Myosin-binding domain-containing protein</fullName>
    </recommendedName>
</protein>
<dbReference type="InterPro" id="IPR026859">
    <property type="entry name" value="Myosin-bd"/>
</dbReference>
<feature type="compositionally biased region" description="Basic residues" evidence="5">
    <location>
        <begin position="141"/>
        <end position="151"/>
    </location>
</feature>
<evidence type="ECO:0000259" key="6">
    <source>
        <dbReference type="Pfam" id="PF12632"/>
    </source>
</evidence>
<proteinExistence type="predicted"/>
<evidence type="ECO:0000313" key="8">
    <source>
        <dbReference type="Proteomes" id="UP000398389"/>
    </source>
</evidence>
<dbReference type="GO" id="GO:0017022">
    <property type="term" value="F:myosin binding"/>
    <property type="evidence" value="ECO:0007669"/>
    <property type="project" value="InterPro"/>
</dbReference>
<keyword evidence="3" id="KW-1133">Transmembrane helix</keyword>
<name>A0A5E8BZB3_9ASCO</name>
<feature type="region of interest" description="Disordered" evidence="5">
    <location>
        <begin position="214"/>
        <end position="239"/>
    </location>
</feature>
<accession>A0A5E8BZB3</accession>
<sequence>MNESRDSGEPERPAIVSEEKPQPLVFGDGPLAEYMNKLPRSHTAANLAGWGIEPLTFDDETGAYYDGSSSDGTGDIDLFDDDNINYDQNVRFEFPQPSVKWPTHVRGTDGGSTTSDLYNNSALPTEPIHEPNNASSQNNNHNHHHHHHRATKSQTSFHPLTLGTADSPLADKSRLRARFVGLLTTALTSRPPAQEAHTFLERFRYAIVSSRLLDRPGGDPRRAGGSSDPSLPLGLTHTDSGPASLSPHFSAKAHARCSSCLSAAQVRAERRFWTRSSASASCAIVVLAMLAWALSSRHSILVTPSTPEPSPLALSASENPLALLLHSLRYLPTQPIESNDVKTTHRAVRSLALVAVTFGASLFVHAYARRRAHRILRLRLVTAAESLAQAFTALDATASKSLAVLREIDLLARGYRPDLGDASATLGRSTPVVHNVAAYVSQLRQQQQQKQSNNHDDAFMGRHLRAALASGLCLLTSQLARTVRGVLPHCSKIDLDKYLDIYELDVRVLLDFGWNTIPCDVDESLTGTALLQLLDARGPVPEETTSFGAHASLARLRLELYKVQFLRSVYACCLLSVPVQSFGNELEKWRAVLAGAQETVGLAQQLVRPMTVNQLATGVEPSIAVPEEIPAPPPSLQQPSEQFAEAGVWRRRQRTLNTIFGSLQHIEARMEMLRDTATVTAGAEDLQPGFETNFALVGSEIENLLENWARARKEFIAAGALRNTHEERRNSDSMRGGLAPRFEATPKIQDSPAASVGSGRVLRRGSLPARKPLSTTATPPTLPPVSSSILTRPPTSSPYSVSSSPPVSRTGIPVGGPSPGLTAQQFRIQQQHVYGRIMEEVRARGVLHHRRDISELSGVSGVSGVSNLTLVSNGGSSSGVGIRSGISGVSTAVASPDEETVGAKYGIQVYGGLDNEDEDDVSDGNDDASCIDYSRPSADVTRNLVLELGSVLDFRRSQMNV</sequence>
<evidence type="ECO:0000256" key="3">
    <source>
        <dbReference type="ARBA" id="ARBA00022989"/>
    </source>
</evidence>
<evidence type="ECO:0000256" key="1">
    <source>
        <dbReference type="ARBA" id="ARBA00004308"/>
    </source>
</evidence>
<feature type="compositionally biased region" description="Low complexity" evidence="5">
    <location>
        <begin position="772"/>
        <end position="810"/>
    </location>
</feature>
<dbReference type="GO" id="GO:0012505">
    <property type="term" value="C:endomembrane system"/>
    <property type="evidence" value="ECO:0007669"/>
    <property type="project" value="UniProtKB-SubCell"/>
</dbReference>
<evidence type="ECO:0000256" key="2">
    <source>
        <dbReference type="ARBA" id="ARBA00022692"/>
    </source>
</evidence>
<feature type="region of interest" description="Disordered" evidence="5">
    <location>
        <begin position="101"/>
        <end position="158"/>
    </location>
</feature>
<keyword evidence="2" id="KW-0812">Transmembrane</keyword>
<dbReference type="AlphaFoldDB" id="A0A5E8BZB3"/>
<dbReference type="EMBL" id="CABVLU010000003">
    <property type="protein sequence ID" value="VVT54145.1"/>
    <property type="molecule type" value="Genomic_DNA"/>
</dbReference>
<evidence type="ECO:0000256" key="5">
    <source>
        <dbReference type="SAM" id="MobiDB-lite"/>
    </source>
</evidence>
<evidence type="ECO:0000313" key="7">
    <source>
        <dbReference type="EMBL" id="VVT54145.1"/>
    </source>
</evidence>
<comment type="subcellular location">
    <subcellularLocation>
        <location evidence="1">Endomembrane system</location>
    </subcellularLocation>
</comment>
<dbReference type="Pfam" id="PF12632">
    <property type="entry name" value="Vezatin"/>
    <property type="match status" value="1"/>
</dbReference>